<feature type="transmembrane region" description="Helical" evidence="1">
    <location>
        <begin position="222"/>
        <end position="243"/>
    </location>
</feature>
<dbReference type="EMBL" id="DXBU01000182">
    <property type="protein sequence ID" value="HIZ23748.1"/>
    <property type="molecule type" value="Genomic_DNA"/>
</dbReference>
<evidence type="ECO:0000313" key="2">
    <source>
        <dbReference type="EMBL" id="HIZ23748.1"/>
    </source>
</evidence>
<feature type="transmembrane region" description="Helical" evidence="1">
    <location>
        <begin position="38"/>
        <end position="59"/>
    </location>
</feature>
<evidence type="ECO:0000256" key="1">
    <source>
        <dbReference type="SAM" id="Phobius"/>
    </source>
</evidence>
<feature type="transmembrane region" description="Helical" evidence="1">
    <location>
        <begin position="255"/>
        <end position="274"/>
    </location>
</feature>
<feature type="transmembrane region" description="Helical" evidence="1">
    <location>
        <begin position="325"/>
        <end position="344"/>
    </location>
</feature>
<feature type="transmembrane region" description="Helical" evidence="1">
    <location>
        <begin position="106"/>
        <end position="125"/>
    </location>
</feature>
<feature type="transmembrane region" description="Helical" evidence="1">
    <location>
        <begin position="6"/>
        <end position="26"/>
    </location>
</feature>
<dbReference type="Pfam" id="PF19554">
    <property type="entry name" value="DUF6077"/>
    <property type="match status" value="1"/>
</dbReference>
<feature type="transmembrane region" description="Helical" evidence="1">
    <location>
        <begin position="192"/>
        <end position="210"/>
    </location>
</feature>
<keyword evidence="1" id="KW-0472">Membrane</keyword>
<dbReference type="InterPro" id="IPR045723">
    <property type="entry name" value="DUF6077"/>
</dbReference>
<protein>
    <submittedName>
        <fullName evidence="2">Uncharacterized protein</fullName>
    </submittedName>
</protein>
<feature type="transmembrane region" description="Helical" evidence="1">
    <location>
        <begin position="165"/>
        <end position="185"/>
    </location>
</feature>
<dbReference type="Proteomes" id="UP000824041">
    <property type="component" value="Unassembled WGS sequence"/>
</dbReference>
<proteinExistence type="predicted"/>
<sequence length="345" mass="38006">MGMAVKGILSLFWLVLIPMAAGGFWGKKRDAYSLGESFLMGYILLFALSELLILPLLFAGAALHVLIAVYGVLSIAMALWGGFCLWKKRTEIFIRIREGCHKVSPYLGAAVLLIGIQIYVVVRYAHMDADDAFYIGAASSAVHSDTIFSINPYTGMPYPSLPSRYVLSPFPVFLAVVSQLCGGLHPAIMAHTVFPAVFFPMVYLVFWQLGKRWFPKEKNAQGIFLLLTALLNWFAGYSIYNAGNFQMIRIWQGKALLAAALLPLLLYLCLNILMEKTPTYPWILLGAANLACCLLSSMGVLLAPLVTGCVLLLSLIRFRDGKKLVYGILCCGPNLVLGLAYLFIK</sequence>
<keyword evidence="1" id="KW-0812">Transmembrane</keyword>
<reference evidence="2" key="1">
    <citation type="journal article" date="2021" name="PeerJ">
        <title>Extensive microbial diversity within the chicken gut microbiome revealed by metagenomics and culture.</title>
        <authorList>
            <person name="Gilroy R."/>
            <person name="Ravi A."/>
            <person name="Getino M."/>
            <person name="Pursley I."/>
            <person name="Horton D.L."/>
            <person name="Alikhan N.F."/>
            <person name="Baker D."/>
            <person name="Gharbi K."/>
            <person name="Hall N."/>
            <person name="Watson M."/>
            <person name="Adriaenssens E.M."/>
            <person name="Foster-Nyarko E."/>
            <person name="Jarju S."/>
            <person name="Secka A."/>
            <person name="Antonio M."/>
            <person name="Oren A."/>
            <person name="Chaudhuri R.R."/>
            <person name="La Ragione R."/>
            <person name="Hildebrand F."/>
            <person name="Pallen M.J."/>
        </authorList>
    </citation>
    <scope>NUCLEOTIDE SEQUENCE</scope>
    <source>
        <strain evidence="2">14324</strain>
    </source>
</reference>
<dbReference type="AlphaFoldDB" id="A0A9D2DVG8"/>
<gene>
    <name evidence="2" type="ORF">IAA21_13335</name>
</gene>
<keyword evidence="1" id="KW-1133">Transmembrane helix</keyword>
<evidence type="ECO:0000313" key="3">
    <source>
        <dbReference type="Proteomes" id="UP000824041"/>
    </source>
</evidence>
<feature type="transmembrane region" description="Helical" evidence="1">
    <location>
        <begin position="65"/>
        <end position="86"/>
    </location>
</feature>
<name>A0A9D2DVG8_9FIRM</name>
<organism evidence="2 3">
    <name type="scientific">Candidatus Blautia faecigallinarum</name>
    <dbReference type="NCBI Taxonomy" id="2838488"/>
    <lineage>
        <taxon>Bacteria</taxon>
        <taxon>Bacillati</taxon>
        <taxon>Bacillota</taxon>
        <taxon>Clostridia</taxon>
        <taxon>Lachnospirales</taxon>
        <taxon>Lachnospiraceae</taxon>
        <taxon>Blautia</taxon>
    </lineage>
</organism>
<feature type="transmembrane region" description="Helical" evidence="1">
    <location>
        <begin position="280"/>
        <end position="313"/>
    </location>
</feature>
<reference evidence="2" key="2">
    <citation type="submission" date="2021-04" db="EMBL/GenBank/DDBJ databases">
        <authorList>
            <person name="Gilroy R."/>
        </authorList>
    </citation>
    <scope>NUCLEOTIDE SEQUENCE</scope>
    <source>
        <strain evidence="2">14324</strain>
    </source>
</reference>
<accession>A0A9D2DVG8</accession>
<comment type="caution">
    <text evidence="2">The sequence shown here is derived from an EMBL/GenBank/DDBJ whole genome shotgun (WGS) entry which is preliminary data.</text>
</comment>